<comment type="caution">
    <text evidence="2">The sequence shown here is derived from an EMBL/GenBank/DDBJ whole genome shotgun (WGS) entry which is preliminary data.</text>
</comment>
<proteinExistence type="predicted"/>
<evidence type="ECO:0000313" key="3">
    <source>
        <dbReference type="Proteomes" id="UP000262878"/>
    </source>
</evidence>
<gene>
    <name evidence="2" type="ORF">DCR58_05455</name>
</gene>
<dbReference type="Pfam" id="PF01551">
    <property type="entry name" value="Peptidase_M23"/>
    <property type="match status" value="1"/>
</dbReference>
<dbReference type="Gene3D" id="2.70.70.10">
    <property type="entry name" value="Glucose Permease (Domain IIA)"/>
    <property type="match status" value="1"/>
</dbReference>
<dbReference type="InterPro" id="IPR016047">
    <property type="entry name" value="M23ase_b-sheet_dom"/>
</dbReference>
<feature type="domain" description="FERM" evidence="1">
    <location>
        <begin position="1"/>
        <end position="43"/>
    </location>
</feature>
<accession>A0A348WNV7</accession>
<evidence type="ECO:0000259" key="1">
    <source>
        <dbReference type="PROSITE" id="PS50057"/>
    </source>
</evidence>
<organism evidence="2 3">
    <name type="scientific">Idiomarina baltica</name>
    <dbReference type="NCBI Taxonomy" id="190892"/>
    <lineage>
        <taxon>Bacteria</taxon>
        <taxon>Pseudomonadati</taxon>
        <taxon>Pseudomonadota</taxon>
        <taxon>Gammaproteobacteria</taxon>
        <taxon>Alteromonadales</taxon>
        <taxon>Idiomarinaceae</taxon>
        <taxon>Idiomarina</taxon>
    </lineage>
</organism>
<dbReference type="InterPro" id="IPR000299">
    <property type="entry name" value="FERM_domain"/>
</dbReference>
<name>A0A348WNV7_9GAMM</name>
<dbReference type="PROSITE" id="PS50057">
    <property type="entry name" value="FERM_3"/>
    <property type="match status" value="1"/>
</dbReference>
<evidence type="ECO:0000313" key="2">
    <source>
        <dbReference type="EMBL" id="HAR56219.1"/>
    </source>
</evidence>
<dbReference type="Proteomes" id="UP000262878">
    <property type="component" value="Unassembled WGS sequence"/>
</dbReference>
<sequence length="43" mass="5000">EQQWVDVGQPIAEMGDSGTTRVMLHFEVRYRGKSVNPRHYLPN</sequence>
<dbReference type="AlphaFoldDB" id="A0A348WNV7"/>
<reference evidence="2 3" key="1">
    <citation type="journal article" date="2018" name="Nat. Biotechnol.">
        <title>A standardized bacterial taxonomy based on genome phylogeny substantially revises the tree of life.</title>
        <authorList>
            <person name="Parks D.H."/>
            <person name="Chuvochina M."/>
            <person name="Waite D.W."/>
            <person name="Rinke C."/>
            <person name="Skarshewski A."/>
            <person name="Chaumeil P.A."/>
            <person name="Hugenholtz P."/>
        </authorList>
    </citation>
    <scope>NUCLEOTIDE SEQUENCE [LARGE SCALE GENOMIC DNA]</scope>
    <source>
        <strain evidence="2">UBA9360</strain>
    </source>
</reference>
<feature type="non-terminal residue" evidence="2">
    <location>
        <position position="1"/>
    </location>
</feature>
<dbReference type="SUPFAM" id="SSF51261">
    <property type="entry name" value="Duplicated hybrid motif"/>
    <property type="match status" value="1"/>
</dbReference>
<protein>
    <submittedName>
        <fullName evidence="2">Peptidase M23</fullName>
    </submittedName>
</protein>
<dbReference type="EMBL" id="DMUP01000125">
    <property type="protein sequence ID" value="HAR56219.1"/>
    <property type="molecule type" value="Genomic_DNA"/>
</dbReference>
<dbReference type="InterPro" id="IPR011055">
    <property type="entry name" value="Dup_hybrid_motif"/>
</dbReference>